<dbReference type="EMBL" id="LXQC01000187">
    <property type="protein sequence ID" value="TFE66202.1"/>
    <property type="molecule type" value="Genomic_DNA"/>
</dbReference>
<protein>
    <submittedName>
        <fullName evidence="2">Type IV secretion system protein VirB4</fullName>
    </submittedName>
</protein>
<sequence length="887" mass="101834">MKNFVSPLRLFVPSQLFHHKKTPAFRDWADACPYAGLYDRYIVDKFGAVHALYRTHFPQTDIASPSRLIELQDQLRLLLTQLPHEISQTQHLFTCNGDYGPLIDAFAEIPSAPQIKSFREKKAQRLFQRMIKRKLVRIETHTILTVAPQNKIKQSEWFLRIGGRESAEIERRRISKAQFDSAVLSLRASESVFSEIMRKASARFVPLDTYEIADYFFRLWNPGLAVEEAMKVNYDYERMPFVDSWMLQEVTIHKDMIQIGDYYHGLVSMVGLPTETRPRDIEKLTVGLPFRDVRVSLVVRKTDKLKEMEKLRKRIDWADQRMRLGLNLIDMLHKPHENRRESGIQNIEAWMQIEEAQNLLRDIRSGEDDLLQIQLTIHFWHKQKEEVKKRAKVLLNRFGDLSRAKGWIEQSSLLPVLMSEMPAVYAPLTRPLLVRGRMAADLMPICRGLESDEKPIQLFGNTTGGLVPLDLEDKRNEGASMLYISGIKGSGKSALAQIIALRHLKEDSLLIILDKGNSYDRLVEICGGITLRLDMSKPQCFNPFEVYTQRNSQGELIEPSDQELIRVVNCLEILATSQRAESLSIEERNILESLTRQTFSNGVKNKATFVTLDDFARQMAYRSDAKFLAESLKAFIDGRYRNWFNGTTQFHLKTKVVHFDFEYISKDKDLAAALIPMSVHFVSDLILSHSHVFKILIFGEMWQHVSNTATANLIIEAFKTYRKKRCAVIGESQAILDLVDNPAVAKAVIQNVDTWILFPQGTEHHIEYAVKELELSKAQRDLLTHLRSGSRVFSDGEVELWREAFYLRGRGPDALSGVIRAEIEPEEYWLTTTTPADFPAWEAARKAFHGDIHQALEALSLQYPLGVREEKSKILQDIPTITPALSL</sequence>
<dbReference type="Pfam" id="PF19044">
    <property type="entry name" value="P-loop_TraG"/>
    <property type="match status" value="1"/>
</dbReference>
<evidence type="ECO:0000259" key="1">
    <source>
        <dbReference type="Pfam" id="PF19044"/>
    </source>
</evidence>
<reference evidence="2 3" key="1">
    <citation type="submission" date="2016-05" db="EMBL/GenBank/DDBJ databases">
        <title>Diversity and Homogeneity among Thermoacidophilic Verrucomicrobia Methanotrophs Linked with Geographical Origin.</title>
        <authorList>
            <person name="Erikstad H.-A."/>
            <person name="Smestad N.B."/>
            <person name="Ceballos R.M."/>
            <person name="Birkeland N.-K."/>
        </authorList>
    </citation>
    <scope>NUCLEOTIDE SEQUENCE [LARGE SCALE GENOMIC DNA]</scope>
    <source>
        <strain evidence="2 3">Phi</strain>
    </source>
</reference>
<proteinExistence type="predicted"/>
<dbReference type="InterPro" id="IPR027417">
    <property type="entry name" value="P-loop_NTPase"/>
</dbReference>
<dbReference type="Gene3D" id="3.40.50.300">
    <property type="entry name" value="P-loop containing nucleotide triphosphate hydrolases"/>
    <property type="match status" value="1"/>
</dbReference>
<name>A0A4Y8P834_9BACT</name>
<dbReference type="Proteomes" id="UP000297713">
    <property type="component" value="Unassembled WGS sequence"/>
</dbReference>
<dbReference type="Gene3D" id="1.10.8.730">
    <property type="match status" value="1"/>
</dbReference>
<dbReference type="SUPFAM" id="SSF52540">
    <property type="entry name" value="P-loop containing nucleoside triphosphate hydrolases"/>
    <property type="match status" value="1"/>
</dbReference>
<feature type="domain" description="TraG P-loop" evidence="1">
    <location>
        <begin position="482"/>
        <end position="859"/>
    </location>
</feature>
<organism evidence="2 3">
    <name type="scientific">Methylacidiphilum caldifontis</name>
    <dbReference type="NCBI Taxonomy" id="2795386"/>
    <lineage>
        <taxon>Bacteria</taxon>
        <taxon>Pseudomonadati</taxon>
        <taxon>Verrucomicrobiota</taxon>
        <taxon>Methylacidiphilae</taxon>
        <taxon>Methylacidiphilales</taxon>
        <taxon>Methylacidiphilaceae</taxon>
        <taxon>Methylacidiphilum (ex Ratnadevi et al. 2023)</taxon>
    </lineage>
</organism>
<evidence type="ECO:0000313" key="3">
    <source>
        <dbReference type="Proteomes" id="UP000297713"/>
    </source>
</evidence>
<dbReference type="PANTHER" id="PTHR38467:SF1">
    <property type="entry name" value="CONJUGATIVE TRANSFER: ASSEMBLY"/>
    <property type="match status" value="1"/>
</dbReference>
<accession>A0A4Y8P834</accession>
<dbReference type="InterPro" id="IPR043964">
    <property type="entry name" value="P-loop_TraG"/>
</dbReference>
<dbReference type="InterPro" id="IPR053155">
    <property type="entry name" value="F-pilin_assembly_TraC"/>
</dbReference>
<keyword evidence="3" id="KW-1185">Reference proteome</keyword>
<dbReference type="PANTHER" id="PTHR38467">
    <property type="match status" value="1"/>
</dbReference>
<dbReference type="RefSeq" id="WP_134440853.1">
    <property type="nucleotide sequence ID" value="NZ_LXQC01000187.1"/>
</dbReference>
<gene>
    <name evidence="2" type="ORF">A7Q10_02400</name>
</gene>
<dbReference type="AlphaFoldDB" id="A0A4Y8P834"/>
<evidence type="ECO:0000313" key="2">
    <source>
        <dbReference type="EMBL" id="TFE66202.1"/>
    </source>
</evidence>
<dbReference type="OrthoDB" id="9804380at2"/>
<comment type="caution">
    <text evidence="2">The sequence shown here is derived from an EMBL/GenBank/DDBJ whole genome shotgun (WGS) entry which is preliminary data.</text>
</comment>